<dbReference type="RefSeq" id="WP_005025280.1">
    <property type="nucleotide sequence ID" value="NZ_KE150238.1"/>
</dbReference>
<keyword evidence="2" id="KW-0808">Transferase</keyword>
<dbReference type="PROSITE" id="PS51186">
    <property type="entry name" value="GNAT"/>
    <property type="match status" value="1"/>
</dbReference>
<reference evidence="2 3" key="2">
    <citation type="submission" date="2013-04" db="EMBL/GenBank/DDBJ databases">
        <title>The Genome Sequence of Bilophila wadsworthia 3_1_6.</title>
        <authorList>
            <consortium name="The Broad Institute Genomics Platform"/>
            <person name="Earl A."/>
            <person name="Ward D."/>
            <person name="Feldgarden M."/>
            <person name="Gevers D."/>
            <person name="Sibley C."/>
            <person name="Strauss J."/>
            <person name="Allen-Vercoe E."/>
            <person name="Walker B."/>
            <person name="Young S."/>
            <person name="Zeng Q."/>
            <person name="Gargeya S."/>
            <person name="Fitzgerald M."/>
            <person name="Haas B."/>
            <person name="Abouelleil A."/>
            <person name="Allen A.W."/>
            <person name="Alvarado L."/>
            <person name="Arachchi H.M."/>
            <person name="Berlin A.M."/>
            <person name="Chapman S.B."/>
            <person name="Gainer-Dewar J."/>
            <person name="Goldberg J."/>
            <person name="Griggs A."/>
            <person name="Gujja S."/>
            <person name="Hansen M."/>
            <person name="Howarth C."/>
            <person name="Imamovic A."/>
            <person name="Ireland A."/>
            <person name="Larimer J."/>
            <person name="McCowan C."/>
            <person name="Murphy C."/>
            <person name="Pearson M."/>
            <person name="Poon T.W."/>
            <person name="Priest M."/>
            <person name="Roberts A."/>
            <person name="Saif S."/>
            <person name="Shea T."/>
            <person name="Sisk P."/>
            <person name="Sykes S."/>
            <person name="Wortman J."/>
            <person name="Nusbaum C."/>
            <person name="Birren B."/>
        </authorList>
    </citation>
    <scope>NUCLEOTIDE SEQUENCE [LARGE SCALE GENOMIC DNA]</scope>
    <source>
        <strain evidence="2 3">3_1_6</strain>
    </source>
</reference>
<dbReference type="InterPro" id="IPR016181">
    <property type="entry name" value="Acyl_CoA_acyltransferase"/>
</dbReference>
<dbReference type="Proteomes" id="UP000006034">
    <property type="component" value="Unassembled WGS sequence"/>
</dbReference>
<evidence type="ECO:0000259" key="1">
    <source>
        <dbReference type="PROSITE" id="PS51186"/>
    </source>
</evidence>
<dbReference type="eggNOG" id="COG3153">
    <property type="taxonomic scope" value="Bacteria"/>
</dbReference>
<dbReference type="CDD" id="cd04301">
    <property type="entry name" value="NAT_SF"/>
    <property type="match status" value="1"/>
</dbReference>
<dbReference type="AlphaFoldDB" id="E5Y3Q3"/>
<dbReference type="InterPro" id="IPR000182">
    <property type="entry name" value="GNAT_dom"/>
</dbReference>
<dbReference type="GeneID" id="78085949"/>
<organism evidence="2 3">
    <name type="scientific">Bilophila wadsworthia (strain 3_1_6)</name>
    <dbReference type="NCBI Taxonomy" id="563192"/>
    <lineage>
        <taxon>Bacteria</taxon>
        <taxon>Pseudomonadati</taxon>
        <taxon>Thermodesulfobacteriota</taxon>
        <taxon>Desulfovibrionia</taxon>
        <taxon>Desulfovibrionales</taxon>
        <taxon>Desulfovibrionaceae</taxon>
        <taxon>Bilophila</taxon>
    </lineage>
</organism>
<reference evidence="2 3" key="1">
    <citation type="submission" date="2010-10" db="EMBL/GenBank/DDBJ databases">
        <authorList>
            <consortium name="The Broad Institute Genome Sequencing Platform"/>
            <person name="Ward D."/>
            <person name="Earl A."/>
            <person name="Feldgarden M."/>
            <person name="Young S.K."/>
            <person name="Gargeya S."/>
            <person name="Zeng Q."/>
            <person name="Alvarado L."/>
            <person name="Berlin A."/>
            <person name="Bochicchio J."/>
            <person name="Chapman S.B."/>
            <person name="Chen Z."/>
            <person name="Freedman E."/>
            <person name="Gellesch M."/>
            <person name="Goldberg J."/>
            <person name="Griggs A."/>
            <person name="Gujja S."/>
            <person name="Heilman E."/>
            <person name="Heiman D."/>
            <person name="Howarth C."/>
            <person name="Mehta T."/>
            <person name="Neiman D."/>
            <person name="Pearson M."/>
            <person name="Roberts A."/>
            <person name="Saif S."/>
            <person name="Shea T."/>
            <person name="Shenoy N."/>
            <person name="Sisk P."/>
            <person name="Stolte C."/>
            <person name="Sykes S."/>
            <person name="White J."/>
            <person name="Yandava C."/>
            <person name="Allen-Vercoe E."/>
            <person name="Sibley C."/>
            <person name="Ambrose C.E."/>
            <person name="Strauss J."/>
            <person name="Daigneault M."/>
            <person name="Haas B."/>
            <person name="Nusbaum C."/>
            <person name="Birren B."/>
        </authorList>
    </citation>
    <scope>NUCLEOTIDE SEQUENCE [LARGE SCALE GENOMIC DNA]</scope>
    <source>
        <strain evidence="2 3">3_1_6</strain>
    </source>
</reference>
<sequence>MTIRQATPKDFDAIYSLVKTAFQTAKVSDGGEQDFVLKLRKGSYIPELELVAEEDGVLIGHIMLTGASIRENGGCFGTLLLAPLSVTLEWRAKGIGAALIREALAKAAALGHSSAVLIGDPGYYGRFGFHSAASISYPGVPGEYTLACELTPGALRNISGAIALPDC</sequence>
<name>E5Y3Q3_BILW3</name>
<dbReference type="SUPFAM" id="SSF55729">
    <property type="entry name" value="Acyl-CoA N-acyltransferases (Nat)"/>
    <property type="match status" value="1"/>
</dbReference>
<dbReference type="Pfam" id="PF13527">
    <property type="entry name" value="Acetyltransf_9"/>
    <property type="match status" value="1"/>
</dbReference>
<gene>
    <name evidence="2" type="ORF">HMPREF0179_00814</name>
</gene>
<dbReference type="OrthoDB" id="9797178at2"/>
<dbReference type="STRING" id="563192.HMPREF0179_00814"/>
<comment type="caution">
    <text evidence="2">The sequence shown here is derived from an EMBL/GenBank/DDBJ whole genome shotgun (WGS) entry which is preliminary data.</text>
</comment>
<feature type="domain" description="N-acetyltransferase" evidence="1">
    <location>
        <begin position="1"/>
        <end position="151"/>
    </location>
</feature>
<keyword evidence="3" id="KW-1185">Reference proteome</keyword>
<proteinExistence type="predicted"/>
<evidence type="ECO:0000313" key="2">
    <source>
        <dbReference type="EMBL" id="EFV45361.1"/>
    </source>
</evidence>
<dbReference type="EMBL" id="ADCP02000001">
    <property type="protein sequence ID" value="EFV45361.1"/>
    <property type="molecule type" value="Genomic_DNA"/>
</dbReference>
<protein>
    <submittedName>
        <fullName evidence="2">Acetyltransferase</fullName>
    </submittedName>
</protein>
<dbReference type="Gene3D" id="3.40.630.30">
    <property type="match status" value="1"/>
</dbReference>
<evidence type="ECO:0000313" key="3">
    <source>
        <dbReference type="Proteomes" id="UP000006034"/>
    </source>
</evidence>
<dbReference type="GO" id="GO:0016747">
    <property type="term" value="F:acyltransferase activity, transferring groups other than amino-acyl groups"/>
    <property type="evidence" value="ECO:0007669"/>
    <property type="project" value="InterPro"/>
</dbReference>
<accession>E5Y3Q3</accession>
<dbReference type="HOGENOM" id="CLU_081840_1_2_7"/>